<reference evidence="6 7" key="1">
    <citation type="submission" date="2019-03" db="EMBL/GenBank/DDBJ databases">
        <title>Genomic Encyclopedia of Type Strains, Phase IV (KMG-IV): sequencing the most valuable type-strain genomes for metagenomic binning, comparative biology and taxonomic classification.</title>
        <authorList>
            <person name="Goeker M."/>
        </authorList>
    </citation>
    <scope>NUCLEOTIDE SEQUENCE [LARGE SCALE GENOMIC DNA]</scope>
    <source>
        <strain evidence="6 7">DSM 13605</strain>
    </source>
</reference>
<dbReference type="RefSeq" id="WP_114958862.1">
    <property type="nucleotide sequence ID" value="NZ_MSZW01000013.1"/>
</dbReference>
<keyword evidence="2" id="KW-0805">Transcription regulation</keyword>
<protein>
    <submittedName>
        <fullName evidence="6">MerR family transcriptional regulator</fullName>
    </submittedName>
</protein>
<name>A0A4R3NER2_9GAMM</name>
<evidence type="ECO:0000313" key="6">
    <source>
        <dbReference type="EMBL" id="TCT25719.1"/>
    </source>
</evidence>
<keyword evidence="7" id="KW-1185">Reference proteome</keyword>
<sequence length="133" mass="14728">MAASPLTISKLAASAGVHVETVRYYQRRRLLPEPQRPQGGFRHYGSADVARLQFIRRAQAMGFTLDEIAGLLEIKGKRACEQTRQLTALKLVDVRQRLDALHRLEVDLMSLIAECSQAPGGGSCPTLELLDRS</sequence>
<evidence type="ECO:0000256" key="3">
    <source>
        <dbReference type="ARBA" id="ARBA00023125"/>
    </source>
</evidence>
<evidence type="ECO:0000259" key="5">
    <source>
        <dbReference type="PROSITE" id="PS50937"/>
    </source>
</evidence>
<dbReference type="Gene3D" id="1.10.1660.10">
    <property type="match status" value="1"/>
</dbReference>
<dbReference type="EMBL" id="SMAP01000001">
    <property type="protein sequence ID" value="TCT25719.1"/>
    <property type="molecule type" value="Genomic_DNA"/>
</dbReference>
<accession>A0A4R3NER2</accession>
<dbReference type="InterPro" id="IPR000551">
    <property type="entry name" value="MerR-type_HTH_dom"/>
</dbReference>
<dbReference type="PRINTS" id="PR00040">
    <property type="entry name" value="HTHMERR"/>
</dbReference>
<evidence type="ECO:0000256" key="4">
    <source>
        <dbReference type="ARBA" id="ARBA00023163"/>
    </source>
</evidence>
<gene>
    <name evidence="6" type="ORF">EDC34_10143</name>
</gene>
<organism evidence="6 7">
    <name type="scientific">Thermomonas haemolytica</name>
    <dbReference type="NCBI Taxonomy" id="141949"/>
    <lineage>
        <taxon>Bacteria</taxon>
        <taxon>Pseudomonadati</taxon>
        <taxon>Pseudomonadota</taxon>
        <taxon>Gammaproteobacteria</taxon>
        <taxon>Lysobacterales</taxon>
        <taxon>Lysobacteraceae</taxon>
        <taxon>Thermomonas</taxon>
    </lineage>
</organism>
<evidence type="ECO:0000256" key="1">
    <source>
        <dbReference type="ARBA" id="ARBA00022491"/>
    </source>
</evidence>
<dbReference type="SUPFAM" id="SSF46955">
    <property type="entry name" value="Putative DNA-binding domain"/>
    <property type="match status" value="1"/>
</dbReference>
<dbReference type="InterPro" id="IPR009061">
    <property type="entry name" value="DNA-bd_dom_put_sf"/>
</dbReference>
<feature type="domain" description="HTH merR-type" evidence="5">
    <location>
        <begin position="5"/>
        <end position="74"/>
    </location>
</feature>
<dbReference type="Proteomes" id="UP000295414">
    <property type="component" value="Unassembled WGS sequence"/>
</dbReference>
<dbReference type="SMART" id="SM00422">
    <property type="entry name" value="HTH_MERR"/>
    <property type="match status" value="1"/>
</dbReference>
<dbReference type="Pfam" id="PF13411">
    <property type="entry name" value="MerR_1"/>
    <property type="match status" value="1"/>
</dbReference>
<keyword evidence="1" id="KW-0678">Repressor</keyword>
<dbReference type="PROSITE" id="PS50937">
    <property type="entry name" value="HTH_MERR_2"/>
    <property type="match status" value="1"/>
</dbReference>
<dbReference type="PANTHER" id="PTHR30204:SF69">
    <property type="entry name" value="MERR-FAMILY TRANSCRIPTIONAL REGULATOR"/>
    <property type="match status" value="1"/>
</dbReference>
<keyword evidence="3" id="KW-0238">DNA-binding</keyword>
<comment type="caution">
    <text evidence="6">The sequence shown here is derived from an EMBL/GenBank/DDBJ whole genome shotgun (WGS) entry which is preliminary data.</text>
</comment>
<dbReference type="OrthoDB" id="9808480at2"/>
<evidence type="ECO:0000256" key="2">
    <source>
        <dbReference type="ARBA" id="ARBA00023015"/>
    </source>
</evidence>
<keyword evidence="4" id="KW-0804">Transcription</keyword>
<dbReference type="InterPro" id="IPR047057">
    <property type="entry name" value="MerR_fam"/>
</dbReference>
<dbReference type="PANTHER" id="PTHR30204">
    <property type="entry name" value="REDOX-CYCLING DRUG-SENSING TRANSCRIPTIONAL ACTIVATOR SOXR"/>
    <property type="match status" value="1"/>
</dbReference>
<evidence type="ECO:0000313" key="7">
    <source>
        <dbReference type="Proteomes" id="UP000295414"/>
    </source>
</evidence>
<proteinExistence type="predicted"/>
<dbReference type="AlphaFoldDB" id="A0A4R3NER2"/>
<dbReference type="GO" id="GO:0003677">
    <property type="term" value="F:DNA binding"/>
    <property type="evidence" value="ECO:0007669"/>
    <property type="project" value="UniProtKB-KW"/>
</dbReference>
<dbReference type="GO" id="GO:0003700">
    <property type="term" value="F:DNA-binding transcription factor activity"/>
    <property type="evidence" value="ECO:0007669"/>
    <property type="project" value="InterPro"/>
</dbReference>